<comment type="caution">
    <text evidence="1">The sequence shown here is derived from an EMBL/GenBank/DDBJ whole genome shotgun (WGS) entry which is preliminary data.</text>
</comment>
<proteinExistence type="predicted"/>
<evidence type="ECO:0000313" key="1">
    <source>
        <dbReference type="EMBL" id="SOY40054.1"/>
    </source>
</evidence>
<dbReference type="AlphaFoldDB" id="A0A375B8W0"/>
<organism evidence="1">
    <name type="scientific">Cupriavidus taiwanensis</name>
    <dbReference type="NCBI Taxonomy" id="164546"/>
    <lineage>
        <taxon>Bacteria</taxon>
        <taxon>Pseudomonadati</taxon>
        <taxon>Pseudomonadota</taxon>
        <taxon>Betaproteobacteria</taxon>
        <taxon>Burkholderiales</taxon>
        <taxon>Burkholderiaceae</taxon>
        <taxon>Cupriavidus</taxon>
    </lineage>
</organism>
<dbReference type="EMBL" id="OFSN01000001">
    <property type="protein sequence ID" value="SOY40054.1"/>
    <property type="molecule type" value="Genomic_DNA"/>
</dbReference>
<gene>
    <name evidence="1" type="ORF">CBM2586_A10019</name>
</gene>
<reference evidence="1" key="1">
    <citation type="submission" date="2018-01" db="EMBL/GenBank/DDBJ databases">
        <authorList>
            <person name="Clerissi C."/>
        </authorList>
    </citation>
    <scope>NUCLEOTIDE SEQUENCE</scope>
    <source>
        <strain evidence="1">Cupriavidus taiwanensis LMG 19430</strain>
    </source>
</reference>
<dbReference type="Proteomes" id="UP000257016">
    <property type="component" value="Unassembled WGS sequence"/>
</dbReference>
<protein>
    <submittedName>
        <fullName evidence="1">Uncharacterized protein</fullName>
    </submittedName>
</protein>
<name>A0A375B8W0_9BURK</name>
<sequence length="56" mass="6371">MRTVGRLIPARARGSKGLNDNVWRGPKRVAGAGLPDRRTWRLTPRAAGIHVEFRWH</sequence>
<accession>A0A375B8W0</accession>